<feature type="domain" description="Flavodoxin-like" evidence="1">
    <location>
        <begin position="8"/>
        <end position="166"/>
    </location>
</feature>
<evidence type="ECO:0000313" key="3">
    <source>
        <dbReference type="Proteomes" id="UP000070544"/>
    </source>
</evidence>
<dbReference type="Proteomes" id="UP000070544">
    <property type="component" value="Unassembled WGS sequence"/>
</dbReference>
<dbReference type="OrthoDB" id="10489187at2759"/>
<dbReference type="AlphaFoldDB" id="A0A139AXY4"/>
<gene>
    <name evidence="2" type="ORF">M427DRAFT_150921</name>
</gene>
<dbReference type="GO" id="GO:0009055">
    <property type="term" value="F:electron transfer activity"/>
    <property type="evidence" value="ECO:0007669"/>
    <property type="project" value="InterPro"/>
</dbReference>
<dbReference type="Pfam" id="PF12724">
    <property type="entry name" value="Flavodoxin_5"/>
    <property type="match status" value="1"/>
</dbReference>
<dbReference type="SUPFAM" id="SSF52218">
    <property type="entry name" value="Flavoproteins"/>
    <property type="match status" value="1"/>
</dbReference>
<dbReference type="GO" id="GO:0010181">
    <property type="term" value="F:FMN binding"/>
    <property type="evidence" value="ECO:0007669"/>
    <property type="project" value="InterPro"/>
</dbReference>
<protein>
    <recommendedName>
        <fullName evidence="1">Flavodoxin-like domain-containing protein</fullName>
    </recommendedName>
</protein>
<dbReference type="InterPro" id="IPR001226">
    <property type="entry name" value="Flavodoxin_CS"/>
</dbReference>
<dbReference type="PROSITE" id="PS00201">
    <property type="entry name" value="FLAVODOXIN"/>
    <property type="match status" value="1"/>
</dbReference>
<evidence type="ECO:0000313" key="2">
    <source>
        <dbReference type="EMBL" id="KXS21579.1"/>
    </source>
</evidence>
<keyword evidence="3" id="KW-1185">Reference proteome</keyword>
<name>A0A139AXY4_GONPJ</name>
<organism evidence="2 3">
    <name type="scientific">Gonapodya prolifera (strain JEL478)</name>
    <name type="common">Monoblepharis prolifera</name>
    <dbReference type="NCBI Taxonomy" id="1344416"/>
    <lineage>
        <taxon>Eukaryota</taxon>
        <taxon>Fungi</taxon>
        <taxon>Fungi incertae sedis</taxon>
        <taxon>Chytridiomycota</taxon>
        <taxon>Chytridiomycota incertae sedis</taxon>
        <taxon>Monoblepharidomycetes</taxon>
        <taxon>Monoblepharidales</taxon>
        <taxon>Gonapodyaceae</taxon>
        <taxon>Gonapodya</taxon>
    </lineage>
</organism>
<proteinExistence type="predicted"/>
<dbReference type="EMBL" id="KQ965732">
    <property type="protein sequence ID" value="KXS21579.1"/>
    <property type="molecule type" value="Genomic_DNA"/>
</dbReference>
<evidence type="ECO:0000259" key="1">
    <source>
        <dbReference type="PROSITE" id="PS50902"/>
    </source>
</evidence>
<accession>A0A139AXY4</accession>
<dbReference type="PROSITE" id="PS50902">
    <property type="entry name" value="FLAVODOXIN_LIKE"/>
    <property type="match status" value="1"/>
</dbReference>
<reference evidence="2 3" key="1">
    <citation type="journal article" date="2015" name="Genome Biol. Evol.">
        <title>Phylogenomic analyses indicate that early fungi evolved digesting cell walls of algal ancestors of land plants.</title>
        <authorList>
            <person name="Chang Y."/>
            <person name="Wang S."/>
            <person name="Sekimoto S."/>
            <person name="Aerts A.L."/>
            <person name="Choi C."/>
            <person name="Clum A."/>
            <person name="LaButti K.M."/>
            <person name="Lindquist E.A."/>
            <person name="Yee Ngan C."/>
            <person name="Ohm R.A."/>
            <person name="Salamov A.A."/>
            <person name="Grigoriev I.V."/>
            <person name="Spatafora J.W."/>
            <person name="Berbee M.L."/>
        </authorList>
    </citation>
    <scope>NUCLEOTIDE SEQUENCE [LARGE SCALE GENOMIC DNA]</scope>
    <source>
        <strain evidence="2 3">JEL478</strain>
    </source>
</reference>
<dbReference type="InterPro" id="IPR026816">
    <property type="entry name" value="Flavodoxin_dom"/>
</dbReference>
<dbReference type="Gene3D" id="3.40.50.360">
    <property type="match status" value="1"/>
</dbReference>
<sequence>MSSNPEHVAIIYASKSGGTVRLAKHLADGLQLSHPEYGTSELFNIEGGLPADFNWKRYKALALAIPFYNNDGASSKITSFLSHNLSRINNIPHALLVISMSPLGKGYSQENDRGLKSFLRATGLKPRIVKVVPGHIPWSKFSLVDKIRVKKVLSSVDDLGWNPKYVKAGDDPSDPKKGDREYTNLNEIDDFARDFVVEAQEHYEAKSSREDLFATKGRNLFATASEDD</sequence>
<dbReference type="InterPro" id="IPR008254">
    <property type="entry name" value="Flavodoxin/NO_synth"/>
</dbReference>
<dbReference type="InterPro" id="IPR029039">
    <property type="entry name" value="Flavoprotein-like_sf"/>
</dbReference>